<dbReference type="InterPro" id="IPR052465">
    <property type="entry name" value="Mito_NAD+_Carrier"/>
</dbReference>
<comment type="subcellular location">
    <subcellularLocation>
        <location evidence="1">Mitochondrion inner membrane</location>
        <topology evidence="1">Multi-pass membrane protein</topology>
    </subcellularLocation>
</comment>
<keyword evidence="9 10" id="KW-0472">Membrane</keyword>
<evidence type="ECO:0000256" key="7">
    <source>
        <dbReference type="ARBA" id="ARBA00022989"/>
    </source>
</evidence>
<keyword evidence="3 11" id="KW-0813">Transport</keyword>
<keyword evidence="8" id="KW-0496">Mitochondrion</keyword>
<sequence>MAIEGIIAQIDYERRDKELKVKEVLRSHKQKYKTIEEQHQKAELSYKAEIDHLKNKLLDNLVKHRKACSSDHALAVRKKEIRHFCKQLDQASSKRAELQTLSMSTPSCSHMETRPARPRPARRGLYSSCHSHRHNGGTSYSELAACVALRRSSNGRRREDLVTVDGIRQTIAIVSMGVVTTMDPEAQQGKAMLLPGVGPRKKHYFCGSCAAFTNIVITFPIQKVLFRQQLFGVRASEAVTQLQRDGLRNLYRGLLPPLLQKTTTVAIMFGMYEDFSRLLARHAGGPELLTRSLAAVLAGTAEAAFTPFECVQTLLQDPRHHHRFHNTFHTSRTLLQDHGVRECYRGLVPILLRNGPSNALFFALRGPIKQQLPVAQSPGAHMVNDFICGGLLGAMLSFMFYPLNVVKARMQSRVGGAFQPSRAVLLTIWRERDGKVTHLFRGAHLNYHRSILSWGIINATYELLLKFM</sequence>
<evidence type="ECO:0000256" key="2">
    <source>
        <dbReference type="ARBA" id="ARBA00006375"/>
    </source>
</evidence>
<dbReference type="Proteomes" id="UP001221898">
    <property type="component" value="Unassembled WGS sequence"/>
</dbReference>
<keyword evidence="6" id="KW-0999">Mitochondrion inner membrane</keyword>
<reference evidence="13" key="1">
    <citation type="journal article" date="2023" name="Science">
        <title>Genome structures resolve the early diversification of teleost fishes.</title>
        <authorList>
            <person name="Parey E."/>
            <person name="Louis A."/>
            <person name="Montfort J."/>
            <person name="Bouchez O."/>
            <person name="Roques C."/>
            <person name="Iampietro C."/>
            <person name="Lluch J."/>
            <person name="Castinel A."/>
            <person name="Donnadieu C."/>
            <person name="Desvignes T."/>
            <person name="Floi Bucao C."/>
            <person name="Jouanno E."/>
            <person name="Wen M."/>
            <person name="Mejri S."/>
            <person name="Dirks R."/>
            <person name="Jansen H."/>
            <person name="Henkel C."/>
            <person name="Chen W.J."/>
            <person name="Zahm M."/>
            <person name="Cabau C."/>
            <person name="Klopp C."/>
            <person name="Thompson A.W."/>
            <person name="Robinson-Rechavi M."/>
            <person name="Braasch I."/>
            <person name="Lecointre G."/>
            <person name="Bobe J."/>
            <person name="Postlethwait J.H."/>
            <person name="Berthelot C."/>
            <person name="Roest Crollius H."/>
            <person name="Guiguen Y."/>
        </authorList>
    </citation>
    <scope>NUCLEOTIDE SEQUENCE</scope>
    <source>
        <strain evidence="13">NC1722</strain>
    </source>
</reference>
<evidence type="ECO:0000256" key="4">
    <source>
        <dbReference type="ARBA" id="ARBA00022692"/>
    </source>
</evidence>
<evidence type="ECO:0000256" key="11">
    <source>
        <dbReference type="RuleBase" id="RU000488"/>
    </source>
</evidence>
<comment type="caution">
    <text evidence="13">The sequence shown here is derived from an EMBL/GenBank/DDBJ whole genome shotgun (WGS) entry which is preliminary data.</text>
</comment>
<evidence type="ECO:0000256" key="1">
    <source>
        <dbReference type="ARBA" id="ARBA00004448"/>
    </source>
</evidence>
<feature type="compositionally biased region" description="Polar residues" evidence="12">
    <location>
        <begin position="101"/>
        <end position="110"/>
    </location>
</feature>
<evidence type="ECO:0008006" key="15">
    <source>
        <dbReference type="Google" id="ProtNLM"/>
    </source>
</evidence>
<dbReference type="GO" id="GO:0005743">
    <property type="term" value="C:mitochondrial inner membrane"/>
    <property type="evidence" value="ECO:0007669"/>
    <property type="project" value="UniProtKB-SubCell"/>
</dbReference>
<dbReference type="EMBL" id="JAINUG010000024">
    <property type="protein sequence ID" value="KAJ8410986.1"/>
    <property type="molecule type" value="Genomic_DNA"/>
</dbReference>
<keyword evidence="5" id="KW-0677">Repeat</keyword>
<dbReference type="PANTHER" id="PTHR46131">
    <property type="entry name" value="SD08549P"/>
    <property type="match status" value="1"/>
</dbReference>
<proteinExistence type="inferred from homology"/>
<evidence type="ECO:0000256" key="9">
    <source>
        <dbReference type="ARBA" id="ARBA00023136"/>
    </source>
</evidence>
<feature type="repeat" description="Solcar" evidence="10">
    <location>
        <begin position="286"/>
        <end position="371"/>
    </location>
</feature>
<evidence type="ECO:0000256" key="3">
    <source>
        <dbReference type="ARBA" id="ARBA00022448"/>
    </source>
</evidence>
<feature type="repeat" description="Solcar" evidence="10">
    <location>
        <begin position="201"/>
        <end position="278"/>
    </location>
</feature>
<evidence type="ECO:0000256" key="6">
    <source>
        <dbReference type="ARBA" id="ARBA00022792"/>
    </source>
</evidence>
<organism evidence="13 14">
    <name type="scientific">Aldrovandia affinis</name>
    <dbReference type="NCBI Taxonomy" id="143900"/>
    <lineage>
        <taxon>Eukaryota</taxon>
        <taxon>Metazoa</taxon>
        <taxon>Chordata</taxon>
        <taxon>Craniata</taxon>
        <taxon>Vertebrata</taxon>
        <taxon>Euteleostomi</taxon>
        <taxon>Actinopterygii</taxon>
        <taxon>Neopterygii</taxon>
        <taxon>Teleostei</taxon>
        <taxon>Notacanthiformes</taxon>
        <taxon>Halosauridae</taxon>
        <taxon>Aldrovandia</taxon>
    </lineage>
</organism>
<evidence type="ECO:0000256" key="8">
    <source>
        <dbReference type="ARBA" id="ARBA00023128"/>
    </source>
</evidence>
<gene>
    <name evidence="13" type="ORF">AAFF_G00180210</name>
</gene>
<keyword evidence="7" id="KW-1133">Transmembrane helix</keyword>
<comment type="similarity">
    <text evidence="2 11">Belongs to the mitochondrial carrier (TC 2.A.29) family.</text>
</comment>
<dbReference type="Pfam" id="PF00153">
    <property type="entry name" value="Mito_carr"/>
    <property type="match status" value="3"/>
</dbReference>
<dbReference type="InterPro" id="IPR018108">
    <property type="entry name" value="MCP_transmembrane"/>
</dbReference>
<dbReference type="SUPFAM" id="SSF103506">
    <property type="entry name" value="Mitochondrial carrier"/>
    <property type="match status" value="1"/>
</dbReference>
<dbReference type="Gene3D" id="1.50.40.10">
    <property type="entry name" value="Mitochondrial carrier domain"/>
    <property type="match status" value="1"/>
</dbReference>
<name>A0AAD7SYC2_9TELE</name>
<dbReference type="PROSITE" id="PS50920">
    <property type="entry name" value="SOLCAR"/>
    <property type="match status" value="2"/>
</dbReference>
<dbReference type="InterPro" id="IPR023395">
    <property type="entry name" value="MCP_dom_sf"/>
</dbReference>
<accession>A0AAD7SYC2</accession>
<keyword evidence="14" id="KW-1185">Reference proteome</keyword>
<dbReference type="AlphaFoldDB" id="A0AAD7SYC2"/>
<feature type="region of interest" description="Disordered" evidence="12">
    <location>
        <begin position="101"/>
        <end position="121"/>
    </location>
</feature>
<evidence type="ECO:0000313" key="13">
    <source>
        <dbReference type="EMBL" id="KAJ8410986.1"/>
    </source>
</evidence>
<dbReference type="GO" id="GO:0051724">
    <property type="term" value="F:NAD transmembrane transporter activity"/>
    <property type="evidence" value="ECO:0007669"/>
    <property type="project" value="TreeGrafter"/>
</dbReference>
<evidence type="ECO:0000256" key="5">
    <source>
        <dbReference type="ARBA" id="ARBA00022737"/>
    </source>
</evidence>
<dbReference type="GO" id="GO:1990549">
    <property type="term" value="P:mitochondrial NAD transmembrane transport"/>
    <property type="evidence" value="ECO:0007669"/>
    <property type="project" value="TreeGrafter"/>
</dbReference>
<evidence type="ECO:0000313" key="14">
    <source>
        <dbReference type="Proteomes" id="UP001221898"/>
    </source>
</evidence>
<evidence type="ECO:0000256" key="10">
    <source>
        <dbReference type="PROSITE-ProRule" id="PRU00282"/>
    </source>
</evidence>
<keyword evidence="4 10" id="KW-0812">Transmembrane</keyword>
<protein>
    <recommendedName>
        <fullName evidence="15">Solute carrier family 25 member 51</fullName>
    </recommendedName>
</protein>
<dbReference type="PANTHER" id="PTHR46131:SF2">
    <property type="entry name" value="MITOCHONDRIAL NICOTINAMIDE ADENINE DINUCLEOTIDE TRANSPORTER SLC25A51-RELATED"/>
    <property type="match status" value="1"/>
</dbReference>
<evidence type="ECO:0000256" key="12">
    <source>
        <dbReference type="SAM" id="MobiDB-lite"/>
    </source>
</evidence>